<dbReference type="AlphaFoldDB" id="A0AAU1UES9"/>
<dbReference type="EMBL" id="CP108195">
    <property type="protein sequence ID" value="WTS14959.1"/>
    <property type="molecule type" value="Genomic_DNA"/>
</dbReference>
<organism evidence="2">
    <name type="scientific">Streptomyces sp. NBC_00119</name>
    <dbReference type="NCBI Taxonomy" id="2975659"/>
    <lineage>
        <taxon>Bacteria</taxon>
        <taxon>Bacillati</taxon>
        <taxon>Actinomycetota</taxon>
        <taxon>Actinomycetes</taxon>
        <taxon>Kitasatosporales</taxon>
        <taxon>Streptomycetaceae</taxon>
        <taxon>Streptomyces</taxon>
    </lineage>
</organism>
<sequence length="865" mass="96499">MSDEIDDMYDTFSEMLDKWPPAETVKRLEQFGIDAEKIELIRERHEQKLARIRELEEPQTVVRGNRDTWYTGPRPGDRCWPALERSLQDRGWGDASVKTLDESSSRVVSLLDHPRESAFSTRGLALGYVQSGKTTNFTAVMAKAADRGYKLFIVLSGIHNGLRRQTQARLVSELVEPNPDRWSQLTNLDHDFVPPANAASFFGNSNRTRVLCVVKKNATVLRKLAQWLEGASSYLENCPALIIDDEADQATVATKSINPLIRRIMAGLPRSAYIGYTASPFANLLIDPSAEDLYPQDFIVNLPKPVGHFGTEVLFGRYALDGEDPSDIDDGHDMIRTVPWTDIEYVRPSTRAEVEGFTPEITETLRSAVLYFWLVVAARRVRGTGNPHNTMLIHTSVNTSVHNSFRAPLEELRAEVRDALDDPDLLEELRVLWEKETGRVPAEDFGETSVSFDALVTELPGVLGSCRVIMDNSSSQDRLDYENGPLVAIAVGGNTLSRGLTLEGLSVSYFVRAVSAYDTLLQMGRWFGFRNGYADFPRIWMTDELAEWFRHLATVETEMRRDIDVYLHNPNENPLTFAVRLRTHPSLQVTAAAKMKSAVKAASSYGGARVQTHCFRTDAPWLRQNLAAARGLVSQITSNNAVAKEDRSSEGNIIFRDVPHDVVLNFLGDYQFHAGSGEKSAKLARENNAKLITEYIQKRVRSAGALRRWNVALVGRPPKNSDDDLEFAPGVAVGRVVRAKLATGSQGFADIKTLMSRKDAGIDLDGDVSTMTEHQLRDARRVQLPTTGLLTLYPIDRYSEPVPAKKQRQPLDAEEHVIGVGLVFPEPDGPDSAVEPEYVSADLSGVQLEEFEEEEMLRLIEGEDA</sequence>
<dbReference type="InterPro" id="IPR018310">
    <property type="entry name" value="Put_endonuclease_Z1-dom"/>
</dbReference>
<gene>
    <name evidence="2" type="ORF">OHU69_30315</name>
</gene>
<feature type="domain" description="Putative endonuclease Z1" evidence="1">
    <location>
        <begin position="365"/>
        <end position="586"/>
    </location>
</feature>
<proteinExistence type="predicted"/>
<protein>
    <submittedName>
        <fullName evidence="2">Z1 domain-containing protein</fullName>
    </submittedName>
</protein>
<dbReference type="Pfam" id="PF10593">
    <property type="entry name" value="Z1"/>
    <property type="match status" value="1"/>
</dbReference>
<accession>A0AAU1UES9</accession>
<evidence type="ECO:0000259" key="1">
    <source>
        <dbReference type="Pfam" id="PF10593"/>
    </source>
</evidence>
<reference evidence="2" key="1">
    <citation type="submission" date="2022-10" db="EMBL/GenBank/DDBJ databases">
        <title>The complete genomes of actinobacterial strains from the NBC collection.</title>
        <authorList>
            <person name="Joergensen T.S."/>
            <person name="Alvarez Arevalo M."/>
            <person name="Sterndorff E.B."/>
            <person name="Faurdal D."/>
            <person name="Vuksanovic O."/>
            <person name="Mourched A.-S."/>
            <person name="Charusanti P."/>
            <person name="Shaw S."/>
            <person name="Blin K."/>
            <person name="Weber T."/>
        </authorList>
    </citation>
    <scope>NUCLEOTIDE SEQUENCE</scope>
    <source>
        <strain evidence="2">NBC_00119</strain>
    </source>
</reference>
<name>A0AAU1UES9_9ACTN</name>
<evidence type="ECO:0000313" key="2">
    <source>
        <dbReference type="EMBL" id="WTS14959.1"/>
    </source>
</evidence>